<dbReference type="PRINTS" id="PR00176">
    <property type="entry name" value="NANEUSMPORT"/>
</dbReference>
<organism evidence="8 9">
    <name type="scientific">Jeotgalicoccus saudimassiliensis</name>
    <dbReference type="NCBI Taxonomy" id="1461582"/>
    <lineage>
        <taxon>Bacteria</taxon>
        <taxon>Bacillati</taxon>
        <taxon>Bacillota</taxon>
        <taxon>Bacilli</taxon>
        <taxon>Bacillales</taxon>
        <taxon>Staphylococcaceae</taxon>
        <taxon>Jeotgalicoccus</taxon>
    </lineage>
</organism>
<dbReference type="GO" id="GO:0015293">
    <property type="term" value="F:symporter activity"/>
    <property type="evidence" value="ECO:0007669"/>
    <property type="project" value="UniProtKB-KW"/>
</dbReference>
<feature type="transmembrane region" description="Helical" evidence="7">
    <location>
        <begin position="421"/>
        <end position="445"/>
    </location>
</feature>
<evidence type="ECO:0000256" key="3">
    <source>
        <dbReference type="ARBA" id="ARBA00022692"/>
    </source>
</evidence>
<keyword evidence="6" id="KW-0769">Symport</keyword>
<feature type="transmembrane region" description="Helical" evidence="7">
    <location>
        <begin position="251"/>
        <end position="276"/>
    </location>
</feature>
<keyword evidence="2 6" id="KW-0813">Transport</keyword>
<dbReference type="InterPro" id="IPR000175">
    <property type="entry name" value="Na/ntran_symport"/>
</dbReference>
<feature type="transmembrane region" description="Helical" evidence="7">
    <location>
        <begin position="41"/>
        <end position="63"/>
    </location>
</feature>
<dbReference type="PANTHER" id="PTHR42948">
    <property type="entry name" value="TRANSPORTER"/>
    <property type="match status" value="1"/>
</dbReference>
<evidence type="ECO:0000256" key="6">
    <source>
        <dbReference type="RuleBase" id="RU003732"/>
    </source>
</evidence>
<keyword evidence="9" id="KW-1185">Reference proteome</keyword>
<dbReference type="eggNOG" id="COG0733">
    <property type="taxonomic scope" value="Bacteria"/>
</dbReference>
<feature type="transmembrane region" description="Helical" evidence="7">
    <location>
        <begin position="296"/>
        <end position="319"/>
    </location>
</feature>
<proteinExistence type="inferred from homology"/>
<evidence type="ECO:0000256" key="7">
    <source>
        <dbReference type="SAM" id="Phobius"/>
    </source>
</evidence>
<keyword evidence="3 6" id="KW-0812">Transmembrane</keyword>
<feature type="transmembrane region" description="Helical" evidence="7">
    <location>
        <begin position="12"/>
        <end position="29"/>
    </location>
</feature>
<dbReference type="RefSeq" id="WP_035809758.1">
    <property type="nucleotide sequence ID" value="NZ_CCSE01000001.1"/>
</dbReference>
<dbReference type="CDD" id="cd10336">
    <property type="entry name" value="SLC6sbd_Tyt1-Like"/>
    <property type="match status" value="1"/>
</dbReference>
<feature type="transmembrane region" description="Helical" evidence="7">
    <location>
        <begin position="378"/>
        <end position="400"/>
    </location>
</feature>
<dbReference type="PROSITE" id="PS00610">
    <property type="entry name" value="NA_NEUROTRAN_SYMP_1"/>
    <property type="match status" value="1"/>
</dbReference>
<evidence type="ECO:0000256" key="5">
    <source>
        <dbReference type="ARBA" id="ARBA00023136"/>
    </source>
</evidence>
<feature type="transmembrane region" description="Helical" evidence="7">
    <location>
        <begin position="84"/>
        <end position="117"/>
    </location>
</feature>
<accession>A0A078M584</accession>
<dbReference type="AlphaFoldDB" id="A0A078M584"/>
<evidence type="ECO:0000256" key="1">
    <source>
        <dbReference type="ARBA" id="ARBA00004141"/>
    </source>
</evidence>
<dbReference type="Proteomes" id="UP000044136">
    <property type="component" value="Unassembled WGS sequence"/>
</dbReference>
<gene>
    <name evidence="8" type="ORF">BN1048_01389</name>
</gene>
<protein>
    <recommendedName>
        <fullName evidence="6">Transporter</fullName>
    </recommendedName>
</protein>
<dbReference type="PROSITE" id="PS50267">
    <property type="entry name" value="NA_NEUROTRAN_SYMP_3"/>
    <property type="match status" value="1"/>
</dbReference>
<keyword evidence="5 7" id="KW-0472">Membrane</keyword>
<evidence type="ECO:0000313" key="9">
    <source>
        <dbReference type="Proteomes" id="UP000044136"/>
    </source>
</evidence>
<dbReference type="OrthoDB" id="9762833at2"/>
<feature type="transmembrane region" description="Helical" evidence="7">
    <location>
        <begin position="209"/>
        <end position="230"/>
    </location>
</feature>
<dbReference type="STRING" id="1461582.BN1048_01389"/>
<sequence length="448" mass="49519">MSENNWNSKLGFILAAAGSAIGLGAVWRFPYMTAEHGGGAFLFVFLLFTVLIGLPLLISEFVIGRASGRNPIDGFEFLSGKKSLRLFGWIGHFGTMLLLSFYSVIGGWILIYLVIALMDLLNLYKVDDYTVMLGEIITNPVYVIAAQGVFIFVTAFVVAQGIQKGLERASKIMMPMLFILFLFIIIRSLSLPNSFEGVKYFLTPDFSNLSANGIMFALGQSFFALSVGITQMMTYASYLKPDQNLPRSASYIVLMNIAVSVMVGLAIFPAIASFGMQSVEGPRLVFIVLPEIFNSIPFGIVFYLMFLLAFLFATLTSAFSMIEINVANTVKGNQSKRKKTTYIFAIIIFAIGIPSALSEGVLNDVQFFAGTIFDNVDFLVSNILLPAGALFSSVFVGFILDKRISMEQLNVKKGETSFVIFKAWIFMLRFILPAIIIFVFIMNILSVF</sequence>
<reference evidence="8 9" key="1">
    <citation type="submission" date="2014-07" db="EMBL/GenBank/DDBJ databases">
        <authorList>
            <person name="Urmite Genomes Urmite Genomes"/>
        </authorList>
    </citation>
    <scope>NUCLEOTIDE SEQUENCE [LARGE SCALE GENOMIC DNA]</scope>
    <source>
        <strain evidence="8 9">13MG44_air</strain>
    </source>
</reference>
<dbReference type="SUPFAM" id="SSF161070">
    <property type="entry name" value="SNF-like"/>
    <property type="match status" value="1"/>
</dbReference>
<dbReference type="EMBL" id="CCSE01000001">
    <property type="protein sequence ID" value="CEA01485.1"/>
    <property type="molecule type" value="Genomic_DNA"/>
</dbReference>
<feature type="transmembrane region" description="Helical" evidence="7">
    <location>
        <begin position="171"/>
        <end position="189"/>
    </location>
</feature>
<dbReference type="InterPro" id="IPR047218">
    <property type="entry name" value="YocR/YhdH-like"/>
</dbReference>
<feature type="transmembrane region" description="Helical" evidence="7">
    <location>
        <begin position="340"/>
        <end position="358"/>
    </location>
</feature>
<dbReference type="PANTHER" id="PTHR42948:SF1">
    <property type="entry name" value="TRANSPORTER"/>
    <property type="match status" value="1"/>
</dbReference>
<feature type="transmembrane region" description="Helical" evidence="7">
    <location>
        <begin position="137"/>
        <end position="159"/>
    </location>
</feature>
<keyword evidence="4 7" id="KW-1133">Transmembrane helix</keyword>
<comment type="subcellular location">
    <subcellularLocation>
        <location evidence="1">Membrane</location>
        <topology evidence="1">Multi-pass membrane protein</topology>
    </subcellularLocation>
</comment>
<dbReference type="Pfam" id="PF00209">
    <property type="entry name" value="SNF"/>
    <property type="match status" value="2"/>
</dbReference>
<comment type="similarity">
    <text evidence="6">Belongs to the sodium:neurotransmitter symporter (SNF) (TC 2.A.22) family.</text>
</comment>
<evidence type="ECO:0000256" key="2">
    <source>
        <dbReference type="ARBA" id="ARBA00022448"/>
    </source>
</evidence>
<name>A0A078M584_9STAP</name>
<evidence type="ECO:0000256" key="4">
    <source>
        <dbReference type="ARBA" id="ARBA00022989"/>
    </source>
</evidence>
<dbReference type="GO" id="GO:0016020">
    <property type="term" value="C:membrane"/>
    <property type="evidence" value="ECO:0007669"/>
    <property type="project" value="UniProtKB-SubCell"/>
</dbReference>
<dbReference type="NCBIfam" id="NF037979">
    <property type="entry name" value="Na_transp"/>
    <property type="match status" value="1"/>
</dbReference>
<dbReference type="HOGENOM" id="CLU_006855_3_4_9"/>
<evidence type="ECO:0000313" key="8">
    <source>
        <dbReference type="EMBL" id="CEA01485.1"/>
    </source>
</evidence>
<dbReference type="InterPro" id="IPR037272">
    <property type="entry name" value="SNS_sf"/>
</dbReference>